<evidence type="ECO:0000313" key="3">
    <source>
        <dbReference type="EMBL" id="VDO93271.1"/>
    </source>
</evidence>
<reference evidence="3 4" key="2">
    <citation type="submission" date="2018-11" db="EMBL/GenBank/DDBJ databases">
        <authorList>
            <consortium name="Pathogen Informatics"/>
        </authorList>
    </citation>
    <scope>NUCLEOTIDE SEQUENCE [LARGE SCALE GENOMIC DNA]</scope>
</reference>
<sequence>MHRLDDLQSWLSFLLVTISLIPKAAYCGVTMQLQLVSYSNPRSQVISAQNEQFFCGYYTKVNKDERTEQCKLSFTTVVNPGAPDGVPLVWETPMMVMPITPSKSGFSKINFANGSLYRPEGCEPFDELHLCVETTWATPQQFVLPAPPPSVEVLVRSIGTIYSSNAVQVLKMAPVMFDSFVFNLTTLAPLPFNATSVPLVSISLTSSYIAQSRQLAVEGFKDLGVLNKGHAMADPVEDKKPGKSVFDQFHVVENFDEFFILSCEIAVSMQCASGSYGRYCEFDSCTELEASSAMLLCTKPVYVASSDNPLYSENAITKQVQYYLCNGAGASCTFCPLGVTGSRCITSEDITNEAYSANNVGVLIGLTIAFALLFLIVLICLIVAVWMILKSLAAVAQGYRVPQRTLSIAKDSQTALLSSSETVVSLPQYLDIWKFDASIPCYFTQESAFAIALRSS</sequence>
<evidence type="ECO:0000313" key="5">
    <source>
        <dbReference type="WBParaSite" id="SBAD_0000115801-mRNA-1"/>
    </source>
</evidence>
<dbReference type="AlphaFoldDB" id="A0A183IBX7"/>
<keyword evidence="4" id="KW-1185">Reference proteome</keyword>
<keyword evidence="1" id="KW-0812">Transmembrane</keyword>
<accession>A0A183IBX7</accession>
<proteinExistence type="predicted"/>
<evidence type="ECO:0000256" key="1">
    <source>
        <dbReference type="SAM" id="Phobius"/>
    </source>
</evidence>
<evidence type="ECO:0000313" key="4">
    <source>
        <dbReference type="Proteomes" id="UP000270296"/>
    </source>
</evidence>
<keyword evidence="2" id="KW-0732">Signal</keyword>
<reference evidence="5" key="1">
    <citation type="submission" date="2016-06" db="UniProtKB">
        <authorList>
            <consortium name="WormBaseParasite"/>
        </authorList>
    </citation>
    <scope>IDENTIFICATION</scope>
</reference>
<protein>
    <submittedName>
        <fullName evidence="5">HAP2-GCS1 domain-containing protein</fullName>
    </submittedName>
</protein>
<keyword evidence="1" id="KW-1133">Transmembrane helix</keyword>
<feature type="chain" id="PRO_5043139875" evidence="2">
    <location>
        <begin position="28"/>
        <end position="456"/>
    </location>
</feature>
<dbReference type="WBParaSite" id="SBAD_0000115801-mRNA-1">
    <property type="protein sequence ID" value="SBAD_0000115801-mRNA-1"/>
    <property type="gene ID" value="SBAD_0000115801"/>
</dbReference>
<name>A0A183IBX7_9BILA</name>
<dbReference type="Proteomes" id="UP000270296">
    <property type="component" value="Unassembled WGS sequence"/>
</dbReference>
<keyword evidence="1" id="KW-0472">Membrane</keyword>
<feature type="transmembrane region" description="Helical" evidence="1">
    <location>
        <begin position="362"/>
        <end position="389"/>
    </location>
</feature>
<feature type="signal peptide" evidence="2">
    <location>
        <begin position="1"/>
        <end position="27"/>
    </location>
</feature>
<evidence type="ECO:0000256" key="2">
    <source>
        <dbReference type="SAM" id="SignalP"/>
    </source>
</evidence>
<dbReference type="EMBL" id="UZAM01006715">
    <property type="protein sequence ID" value="VDO93271.1"/>
    <property type="molecule type" value="Genomic_DNA"/>
</dbReference>
<gene>
    <name evidence="3" type="ORF">SBAD_LOCUS1121</name>
</gene>
<organism evidence="5">
    <name type="scientific">Soboliphyme baturini</name>
    <dbReference type="NCBI Taxonomy" id="241478"/>
    <lineage>
        <taxon>Eukaryota</taxon>
        <taxon>Metazoa</taxon>
        <taxon>Ecdysozoa</taxon>
        <taxon>Nematoda</taxon>
        <taxon>Enoplea</taxon>
        <taxon>Dorylaimia</taxon>
        <taxon>Dioctophymatida</taxon>
        <taxon>Dioctophymatoidea</taxon>
        <taxon>Soboliphymatidae</taxon>
        <taxon>Soboliphyme</taxon>
    </lineage>
</organism>